<gene>
    <name evidence="21" type="ORF">NQ318_004826</name>
</gene>
<dbReference type="GO" id="GO:0036376">
    <property type="term" value="P:sodium ion export across plasma membrane"/>
    <property type="evidence" value="ECO:0007669"/>
    <property type="project" value="TreeGrafter"/>
</dbReference>
<dbReference type="NCBIfam" id="TIGR01106">
    <property type="entry name" value="ATPase-IIC_X-K"/>
    <property type="match status" value="1"/>
</dbReference>
<proteinExistence type="inferred from homology"/>
<dbReference type="SUPFAM" id="SSF81665">
    <property type="entry name" value="Calcium ATPase, transmembrane domain M"/>
    <property type="match status" value="1"/>
</dbReference>
<comment type="caution">
    <text evidence="19">Lacks conserved residue(s) required for the propagation of feature annotation.</text>
</comment>
<evidence type="ECO:0000256" key="16">
    <source>
        <dbReference type="ARBA" id="ARBA00023201"/>
    </source>
</evidence>
<dbReference type="Gene3D" id="1.20.1110.10">
    <property type="entry name" value="Calcium-transporting ATPase, transmembrane domain"/>
    <property type="match status" value="1"/>
</dbReference>
<dbReference type="InterPro" id="IPR023299">
    <property type="entry name" value="ATPase_P-typ_cyto_dom_N"/>
</dbReference>
<dbReference type="GO" id="GO:0005391">
    <property type="term" value="F:P-type sodium:potassium-exchanging transporter activity"/>
    <property type="evidence" value="ECO:0007669"/>
    <property type="project" value="TreeGrafter"/>
</dbReference>
<dbReference type="InterPro" id="IPR023298">
    <property type="entry name" value="ATPase_P-typ_TM_dom_sf"/>
</dbReference>
<dbReference type="SUPFAM" id="SSF56784">
    <property type="entry name" value="HAD-like"/>
    <property type="match status" value="1"/>
</dbReference>
<dbReference type="EMBL" id="JAPWTK010000023">
    <property type="protein sequence ID" value="KAJ8957347.1"/>
    <property type="molecule type" value="Genomic_DNA"/>
</dbReference>
<dbReference type="Pfam" id="PF13246">
    <property type="entry name" value="Cation_ATPase"/>
    <property type="match status" value="1"/>
</dbReference>
<keyword evidence="3 19" id="KW-0813">Transport</keyword>
<evidence type="ECO:0000256" key="19">
    <source>
        <dbReference type="RuleBase" id="RU362084"/>
    </source>
</evidence>
<evidence type="ECO:0000256" key="15">
    <source>
        <dbReference type="ARBA" id="ARBA00023136"/>
    </source>
</evidence>
<dbReference type="GO" id="GO:0046872">
    <property type="term" value="F:metal ion binding"/>
    <property type="evidence" value="ECO:0007669"/>
    <property type="project" value="UniProtKB-KW"/>
</dbReference>
<dbReference type="PRINTS" id="PR00119">
    <property type="entry name" value="CATATPASE"/>
</dbReference>
<dbReference type="PANTHER" id="PTHR43294">
    <property type="entry name" value="SODIUM/POTASSIUM-TRANSPORTING ATPASE SUBUNIT ALPHA"/>
    <property type="match status" value="1"/>
</dbReference>
<evidence type="ECO:0000256" key="1">
    <source>
        <dbReference type="ARBA" id="ARBA00004651"/>
    </source>
</evidence>
<evidence type="ECO:0000256" key="6">
    <source>
        <dbReference type="ARBA" id="ARBA00022553"/>
    </source>
</evidence>
<dbReference type="GO" id="GO:0030007">
    <property type="term" value="P:intracellular potassium ion homeostasis"/>
    <property type="evidence" value="ECO:0007669"/>
    <property type="project" value="TreeGrafter"/>
</dbReference>
<comment type="caution">
    <text evidence="21">The sequence shown here is derived from an EMBL/GenBank/DDBJ whole genome shotgun (WGS) entry which is preliminary data.</text>
</comment>
<keyword evidence="16" id="KW-0739">Sodium transport</keyword>
<dbReference type="GO" id="GO:0005886">
    <property type="term" value="C:plasma membrane"/>
    <property type="evidence" value="ECO:0007669"/>
    <property type="project" value="UniProtKB-SubCell"/>
</dbReference>
<evidence type="ECO:0000256" key="14">
    <source>
        <dbReference type="ARBA" id="ARBA00023053"/>
    </source>
</evidence>
<evidence type="ECO:0000313" key="22">
    <source>
        <dbReference type="Proteomes" id="UP001162162"/>
    </source>
</evidence>
<keyword evidence="22" id="KW-1185">Reference proteome</keyword>
<comment type="subcellular location">
    <subcellularLocation>
        <location evidence="1 19">Cell membrane</location>
        <topology evidence="1 19">Multi-pass membrane protein</topology>
    </subcellularLocation>
</comment>
<dbReference type="InterPro" id="IPR050510">
    <property type="entry name" value="Cation_transp_ATPase_P-type"/>
</dbReference>
<evidence type="ECO:0000256" key="17">
    <source>
        <dbReference type="ARBA" id="ARBA00037422"/>
    </source>
</evidence>
<keyword evidence="19" id="KW-0479">Metal-binding</keyword>
<organism evidence="21 22">
    <name type="scientific">Aromia moschata</name>
    <dbReference type="NCBI Taxonomy" id="1265417"/>
    <lineage>
        <taxon>Eukaryota</taxon>
        <taxon>Metazoa</taxon>
        <taxon>Ecdysozoa</taxon>
        <taxon>Arthropoda</taxon>
        <taxon>Hexapoda</taxon>
        <taxon>Insecta</taxon>
        <taxon>Pterygota</taxon>
        <taxon>Neoptera</taxon>
        <taxon>Endopterygota</taxon>
        <taxon>Coleoptera</taxon>
        <taxon>Polyphaga</taxon>
        <taxon>Cucujiformia</taxon>
        <taxon>Chrysomeloidea</taxon>
        <taxon>Cerambycidae</taxon>
        <taxon>Cerambycinae</taxon>
        <taxon>Callichromatini</taxon>
        <taxon>Aromia</taxon>
    </lineage>
</organism>
<evidence type="ECO:0000313" key="21">
    <source>
        <dbReference type="EMBL" id="KAJ8957347.1"/>
    </source>
</evidence>
<evidence type="ECO:0000256" key="13">
    <source>
        <dbReference type="ARBA" id="ARBA00022989"/>
    </source>
</evidence>
<dbReference type="Pfam" id="PF00122">
    <property type="entry name" value="E1-E2_ATPase"/>
    <property type="match status" value="1"/>
</dbReference>
<keyword evidence="14" id="KW-0915">Sodium</keyword>
<dbReference type="SUPFAM" id="SSF81660">
    <property type="entry name" value="Metal cation-transporting ATPase, ATP-binding domain N"/>
    <property type="match status" value="1"/>
</dbReference>
<feature type="domain" description="Cation-transporting P-type ATPase N-terminal" evidence="20">
    <location>
        <begin position="4"/>
        <end position="74"/>
    </location>
</feature>
<dbReference type="AlphaFoldDB" id="A0AAV8Z1F2"/>
<dbReference type="FunFam" id="1.20.1110.10:FF:000038">
    <property type="entry name" value="Sodium/potassium-transporting ATPase subunit alpha"/>
    <property type="match status" value="1"/>
</dbReference>
<comment type="function">
    <text evidence="17">This is the catalytic component of the active enzyme, which catalyzes the hydrolysis of ATP coupled with the exchange of sodium and potassium ions across the plasma membrane. This action creates the electrochemical gradient of sodium and potassium ions, providing the energy for active transport of various nutrients.</text>
</comment>
<dbReference type="InterPro" id="IPR059000">
    <property type="entry name" value="ATPase_P-type_domA"/>
</dbReference>
<evidence type="ECO:0000256" key="12">
    <source>
        <dbReference type="ARBA" id="ARBA00022967"/>
    </source>
</evidence>
<keyword evidence="6" id="KW-0597">Phosphoprotein</keyword>
<dbReference type="SUPFAM" id="SSF81653">
    <property type="entry name" value="Calcium ATPase, transduction domain A"/>
    <property type="match status" value="1"/>
</dbReference>
<dbReference type="NCBIfam" id="TIGR01494">
    <property type="entry name" value="ATPase_P-type"/>
    <property type="match status" value="2"/>
</dbReference>
<dbReference type="Gene3D" id="2.70.150.10">
    <property type="entry name" value="Calcium-transporting ATPase, cytoplasmic transduction domain A"/>
    <property type="match status" value="1"/>
</dbReference>
<dbReference type="FunFam" id="2.70.150.10:FF:000003">
    <property type="entry name" value="Sodium/potassium-transporting ATPase subunit alpha"/>
    <property type="match status" value="1"/>
</dbReference>
<name>A0AAV8Z1F2_9CUCU</name>
<dbReference type="FunFam" id="3.40.50.1000:FF:000083">
    <property type="entry name" value="Sodium/potassium-transporting ATPase subunit alpha"/>
    <property type="match status" value="1"/>
</dbReference>
<dbReference type="Gene3D" id="3.40.1110.10">
    <property type="entry name" value="Calcium-transporting ATPase, cytoplasmic domain N"/>
    <property type="match status" value="1"/>
</dbReference>
<evidence type="ECO:0000256" key="3">
    <source>
        <dbReference type="ARBA" id="ARBA00022448"/>
    </source>
</evidence>
<keyword evidence="10 19" id="KW-0067">ATP-binding</keyword>
<evidence type="ECO:0000256" key="7">
    <source>
        <dbReference type="ARBA" id="ARBA00022607"/>
    </source>
</evidence>
<keyword evidence="12" id="KW-1278">Translocase</keyword>
<dbReference type="SMART" id="SM00831">
    <property type="entry name" value="Cation_ATPase_N"/>
    <property type="match status" value="1"/>
</dbReference>
<evidence type="ECO:0000256" key="11">
    <source>
        <dbReference type="ARBA" id="ARBA00022958"/>
    </source>
</evidence>
<feature type="transmembrane region" description="Helical" evidence="19">
    <location>
        <begin position="983"/>
        <end position="1002"/>
    </location>
</feature>
<dbReference type="GO" id="GO:0005524">
    <property type="term" value="F:ATP binding"/>
    <property type="evidence" value="ECO:0007669"/>
    <property type="project" value="UniProtKB-KW"/>
</dbReference>
<evidence type="ECO:0000256" key="18">
    <source>
        <dbReference type="ARBA" id="ARBA00038795"/>
    </source>
</evidence>
<dbReference type="InterPro" id="IPR023214">
    <property type="entry name" value="HAD_sf"/>
</dbReference>
<reference evidence="21" key="1">
    <citation type="journal article" date="2023" name="Insect Mol. Biol.">
        <title>Genome sequencing provides insights into the evolution of gene families encoding plant cell wall-degrading enzymes in longhorned beetles.</title>
        <authorList>
            <person name="Shin N.R."/>
            <person name="Okamura Y."/>
            <person name="Kirsch R."/>
            <person name="Pauchet Y."/>
        </authorList>
    </citation>
    <scope>NUCLEOTIDE SEQUENCE</scope>
    <source>
        <strain evidence="21">AMC_N1</strain>
    </source>
</reference>
<evidence type="ECO:0000256" key="10">
    <source>
        <dbReference type="ARBA" id="ARBA00022840"/>
    </source>
</evidence>
<feature type="transmembrane region" description="Helical" evidence="19">
    <location>
        <begin position="88"/>
        <end position="108"/>
    </location>
</feature>
<dbReference type="GO" id="GO:0016887">
    <property type="term" value="F:ATP hydrolysis activity"/>
    <property type="evidence" value="ECO:0007669"/>
    <property type="project" value="InterPro"/>
</dbReference>
<keyword evidence="19" id="KW-0406">Ion transport</keyword>
<keyword evidence="8 19" id="KW-0812">Transmembrane</keyword>
<dbReference type="GO" id="GO:0006883">
    <property type="term" value="P:intracellular sodium ion homeostasis"/>
    <property type="evidence" value="ECO:0007669"/>
    <property type="project" value="TreeGrafter"/>
</dbReference>
<dbReference type="Pfam" id="PF00689">
    <property type="entry name" value="Cation_ATPase_C"/>
    <property type="match status" value="1"/>
</dbReference>
<comment type="similarity">
    <text evidence="2 19">Belongs to the cation transport ATPase (P-type) (TC 3.A.3) family. Type IIC subfamily.</text>
</comment>
<evidence type="ECO:0000256" key="2">
    <source>
        <dbReference type="ARBA" id="ARBA00006934"/>
    </source>
</evidence>
<dbReference type="GO" id="GO:1902600">
    <property type="term" value="P:proton transmembrane transport"/>
    <property type="evidence" value="ECO:0007669"/>
    <property type="project" value="TreeGrafter"/>
</dbReference>
<dbReference type="InterPro" id="IPR036412">
    <property type="entry name" value="HAD-like_sf"/>
</dbReference>
<evidence type="ECO:0000256" key="9">
    <source>
        <dbReference type="ARBA" id="ARBA00022741"/>
    </source>
</evidence>
<dbReference type="Proteomes" id="UP001162162">
    <property type="component" value="Unassembled WGS sequence"/>
</dbReference>
<evidence type="ECO:0000259" key="20">
    <source>
        <dbReference type="SMART" id="SM00831"/>
    </source>
</evidence>
<dbReference type="Pfam" id="PF00690">
    <property type="entry name" value="Cation_ATPase_N"/>
    <property type="match status" value="1"/>
</dbReference>
<dbReference type="InterPro" id="IPR004014">
    <property type="entry name" value="ATPase_P-typ_cation-transptr_N"/>
</dbReference>
<keyword evidence="15 19" id="KW-0472">Membrane</keyword>
<keyword evidence="5 19" id="KW-0633">Potassium transport</keyword>
<dbReference type="PRINTS" id="PR00121">
    <property type="entry name" value="NAKATPASE"/>
</dbReference>
<dbReference type="Gene3D" id="3.40.50.1000">
    <property type="entry name" value="HAD superfamily/HAD-like"/>
    <property type="match status" value="1"/>
</dbReference>
<dbReference type="GO" id="GO:1990573">
    <property type="term" value="P:potassium ion import across plasma membrane"/>
    <property type="evidence" value="ECO:0007669"/>
    <property type="project" value="TreeGrafter"/>
</dbReference>
<keyword evidence="13 19" id="KW-1133">Transmembrane helix</keyword>
<evidence type="ECO:0000256" key="5">
    <source>
        <dbReference type="ARBA" id="ARBA00022538"/>
    </source>
</evidence>
<dbReference type="InterPro" id="IPR008250">
    <property type="entry name" value="ATPase_P-typ_transduc_dom_A_sf"/>
</dbReference>
<feature type="transmembrane region" description="Helical" evidence="19">
    <location>
        <begin position="954"/>
        <end position="971"/>
    </location>
</feature>
<dbReference type="InterPro" id="IPR006068">
    <property type="entry name" value="ATPase_P-typ_cation-transptr_C"/>
</dbReference>
<evidence type="ECO:0000256" key="4">
    <source>
        <dbReference type="ARBA" id="ARBA00022475"/>
    </source>
</evidence>
<comment type="subunit">
    <text evidence="18">The sodium/potassium-transporting ATPase is composed of a catalytic alpha subunit, an auxiliary non-catalytic beta subunit and an additional regulatory subunit.</text>
</comment>
<keyword evidence="4" id="KW-1003">Cell membrane</keyword>
<dbReference type="PANTHER" id="PTHR43294:SF13">
    <property type="entry name" value="SODIUM_POTASSIUM-TRANSPORTING ATPASE SUBUNIT ALPHA"/>
    <property type="match status" value="1"/>
</dbReference>
<sequence>MMRGWSSKADRLYSTDIDYGLFEDQADKLLQTNGPNCLVETATKSKWIVLLEFLFGGFNMLLWAGVILTFIGYGLTYNQEDKENSRDSLVSGIFLMGVNIFTGLFGFYQEYTSSAIMESFRKMVPKFATVVRNGEKSVIPSEELVLGDLVEVTAGDIVPADIRIMSARDLKVDNSSITGESFAVSRNPECTDTNPLETMNLAFYSTSVVQGSGTGIVIRCGDNTVVGRIAGLTSSIQKDDTLIRKELKYFIKIISIIAVCIGSIFFTISMAVGYGFFRSLSYFISISIANVPEGLPICLTACLSLTAKRMAKNNCLVKKLQCIETLGACNVICSDKTGTVQLLFITLALPNYSTQGTLTQNVMTASHMFYDSTEHEVLTNLDSVDKENEAYAALCKAATLCSRASFVDEEEMSIDQRKTTGDASESAILKFMEKMEGNVEERRREYPKVCEIPFNSVNKYQVSIHHLKQENRFLLVMKGAPERVLDLCSTILRDGEDVELNAHISKSVKKSICNLGHKGERVLAFADFLLPTEYKAGYAFNPDKPNFPLKVLKPGRYSLKLYSSGLRFVGMISLIDPPRPSVPEAVSKCRSAGIQVIMVTGDHPVTAAAVARKVGIISPNALTVYDVAVRNDISLSKITENERMLCTAAVVTGADLREMSEIELERILIHYNEIVFARTSPQQKLKIVEALQRLNLVVAVTGDGVNDSPALKKADIGIAMGITGTDVSKEAADMILLDDNFASIVTGIEEGRLIFDNLKKSVAYALTSNIPEIVPFIMMMIIDVPEALTIMSILVIDVGTDLWPAISLAYEKPESDIMHRKPRDPQKDRLINHRLIFLTFGQIGVIQALSSYLTYFSVMGGHGFFWDRLIAYYLVLPPNSQPISLGIRQQWENPKINDLTDSLGQDWTYQQRQSLTRKCITGYFLALNLTQITDLLVCKTRRLSFFQQGMTNHVLNAGLMFQIFLACVMVYCPGLNTILQFEPIELVVLLPTIPFALFIFIYDELRKLFIRKYPQGFIDKETYY</sequence>
<feature type="transmembrane region" description="Helical" evidence="19">
    <location>
        <begin position="855"/>
        <end position="875"/>
    </location>
</feature>
<keyword evidence="9 19" id="KW-0547">Nucleotide-binding</keyword>
<keyword evidence="7" id="KW-0740">Sodium/potassium transport</keyword>
<feature type="transmembrane region" description="Helical" evidence="19">
    <location>
        <begin position="253"/>
        <end position="276"/>
    </location>
</feature>
<accession>A0AAV8Z1F2</accession>
<keyword evidence="11 19" id="KW-0630">Potassium</keyword>
<protein>
    <recommendedName>
        <fullName evidence="19">Sodium/potassium-transporting ATPase subunit alpha</fullName>
    </recommendedName>
</protein>
<dbReference type="InterPro" id="IPR001757">
    <property type="entry name" value="P_typ_ATPase"/>
</dbReference>
<evidence type="ECO:0000256" key="8">
    <source>
        <dbReference type="ARBA" id="ARBA00022692"/>
    </source>
</evidence>
<feature type="transmembrane region" description="Helical" evidence="19">
    <location>
        <begin position="53"/>
        <end position="76"/>
    </location>
</feature>
<dbReference type="InterPro" id="IPR005775">
    <property type="entry name" value="P-type_ATPase_IIC"/>
</dbReference>